<sequence>MFTKIAPSRRLWWIHEDQDRTHQCSGMDVIVRMHVWSNILRENIRVLRISHCPGRLKDDERLLQRIHIRFRTSEGSHAPSFLQ</sequence>
<dbReference type="InParanoid" id="A0A1Z5RMJ2"/>
<dbReference type="OMA" id="LWWIHED"/>
<dbReference type="AlphaFoldDB" id="A0A1Z5RMJ2"/>
<dbReference type="Gramene" id="OQU84685">
    <property type="protein sequence ID" value="OQU84685"/>
    <property type="gene ID" value="SORBI_3004G103100"/>
</dbReference>
<reference evidence="2" key="2">
    <citation type="journal article" date="2018" name="Plant J.">
        <title>The Sorghum bicolor reference genome: improved assembly, gene annotations, a transcriptome atlas, and signatures of genome organization.</title>
        <authorList>
            <person name="McCormick R.F."/>
            <person name="Truong S.K."/>
            <person name="Sreedasyam A."/>
            <person name="Jenkins J."/>
            <person name="Shu S."/>
            <person name="Sims D."/>
            <person name="Kennedy M."/>
            <person name="Amirebrahimi M."/>
            <person name="Weers B.D."/>
            <person name="McKinley B."/>
            <person name="Mattison A."/>
            <person name="Morishige D.T."/>
            <person name="Grimwood J."/>
            <person name="Schmutz J."/>
            <person name="Mullet J.E."/>
        </authorList>
    </citation>
    <scope>NUCLEOTIDE SEQUENCE [LARGE SCALE GENOMIC DNA]</scope>
    <source>
        <strain evidence="2">cv. BTx623</strain>
    </source>
</reference>
<organism evidence="1 2">
    <name type="scientific">Sorghum bicolor</name>
    <name type="common">Sorghum</name>
    <name type="synonym">Sorghum vulgare</name>
    <dbReference type="NCBI Taxonomy" id="4558"/>
    <lineage>
        <taxon>Eukaryota</taxon>
        <taxon>Viridiplantae</taxon>
        <taxon>Streptophyta</taxon>
        <taxon>Embryophyta</taxon>
        <taxon>Tracheophyta</taxon>
        <taxon>Spermatophyta</taxon>
        <taxon>Magnoliopsida</taxon>
        <taxon>Liliopsida</taxon>
        <taxon>Poales</taxon>
        <taxon>Poaceae</taxon>
        <taxon>PACMAD clade</taxon>
        <taxon>Panicoideae</taxon>
        <taxon>Andropogonodae</taxon>
        <taxon>Andropogoneae</taxon>
        <taxon>Sorghinae</taxon>
        <taxon>Sorghum</taxon>
    </lineage>
</organism>
<keyword evidence="2" id="KW-1185">Reference proteome</keyword>
<dbReference type="EMBL" id="CM000763">
    <property type="protein sequence ID" value="OQU84685.1"/>
    <property type="molecule type" value="Genomic_DNA"/>
</dbReference>
<evidence type="ECO:0000313" key="2">
    <source>
        <dbReference type="Proteomes" id="UP000000768"/>
    </source>
</evidence>
<reference evidence="1 2" key="1">
    <citation type="journal article" date="2009" name="Nature">
        <title>The Sorghum bicolor genome and the diversification of grasses.</title>
        <authorList>
            <person name="Paterson A.H."/>
            <person name="Bowers J.E."/>
            <person name="Bruggmann R."/>
            <person name="Dubchak I."/>
            <person name="Grimwood J."/>
            <person name="Gundlach H."/>
            <person name="Haberer G."/>
            <person name="Hellsten U."/>
            <person name="Mitros T."/>
            <person name="Poliakov A."/>
            <person name="Schmutz J."/>
            <person name="Spannagl M."/>
            <person name="Tang H."/>
            <person name="Wang X."/>
            <person name="Wicker T."/>
            <person name="Bharti A.K."/>
            <person name="Chapman J."/>
            <person name="Feltus F.A."/>
            <person name="Gowik U."/>
            <person name="Grigoriev I.V."/>
            <person name="Lyons E."/>
            <person name="Maher C.A."/>
            <person name="Martis M."/>
            <person name="Narechania A."/>
            <person name="Otillar R.P."/>
            <person name="Penning B.W."/>
            <person name="Salamov A.A."/>
            <person name="Wang Y."/>
            <person name="Zhang L."/>
            <person name="Carpita N.C."/>
            <person name="Freeling M."/>
            <person name="Gingle A.R."/>
            <person name="Hash C.T."/>
            <person name="Keller B."/>
            <person name="Klein P."/>
            <person name="Kresovich S."/>
            <person name="McCann M.C."/>
            <person name="Ming R."/>
            <person name="Peterson D.G."/>
            <person name="Mehboob-ur-Rahman"/>
            <person name="Ware D."/>
            <person name="Westhoff P."/>
            <person name="Mayer K.F."/>
            <person name="Messing J."/>
            <person name="Rokhsar D.S."/>
        </authorList>
    </citation>
    <scope>NUCLEOTIDE SEQUENCE [LARGE SCALE GENOMIC DNA]</scope>
    <source>
        <strain evidence="2">cv. BTx623</strain>
    </source>
</reference>
<evidence type="ECO:0000313" key="1">
    <source>
        <dbReference type="EMBL" id="OQU84685.1"/>
    </source>
</evidence>
<proteinExistence type="predicted"/>
<dbReference type="Proteomes" id="UP000000768">
    <property type="component" value="Chromosome 4"/>
</dbReference>
<name>A0A1Z5RMJ2_SORBI</name>
<gene>
    <name evidence="1" type="ORF">SORBI_3004G103100</name>
</gene>
<protein>
    <submittedName>
        <fullName evidence="1">Uncharacterized protein</fullName>
    </submittedName>
</protein>
<accession>A0A1Z5RMJ2</accession>